<protein>
    <submittedName>
        <fullName evidence="2">Uncharacterized protein</fullName>
    </submittedName>
</protein>
<dbReference type="EMBL" id="BMEL01000002">
    <property type="protein sequence ID" value="GGF17341.1"/>
    <property type="molecule type" value="Genomic_DNA"/>
</dbReference>
<organism evidence="2 3">
    <name type="scientific">Halobacillus andaensis</name>
    <dbReference type="NCBI Taxonomy" id="1176239"/>
    <lineage>
        <taxon>Bacteria</taxon>
        <taxon>Bacillati</taxon>
        <taxon>Bacillota</taxon>
        <taxon>Bacilli</taxon>
        <taxon>Bacillales</taxon>
        <taxon>Bacillaceae</taxon>
        <taxon>Halobacillus</taxon>
    </lineage>
</organism>
<reference evidence="2" key="2">
    <citation type="submission" date="2020-09" db="EMBL/GenBank/DDBJ databases">
        <authorList>
            <person name="Sun Q."/>
            <person name="Zhou Y."/>
        </authorList>
    </citation>
    <scope>NUCLEOTIDE SEQUENCE</scope>
    <source>
        <strain evidence="2">CGMCC 1.12153</strain>
    </source>
</reference>
<evidence type="ECO:0000256" key="1">
    <source>
        <dbReference type="SAM" id="MobiDB-lite"/>
    </source>
</evidence>
<dbReference type="AlphaFoldDB" id="A0A917B1L9"/>
<name>A0A917B1L9_HALAA</name>
<evidence type="ECO:0000313" key="3">
    <source>
        <dbReference type="Proteomes" id="UP000660110"/>
    </source>
</evidence>
<proteinExistence type="predicted"/>
<feature type="compositionally biased region" description="Polar residues" evidence="1">
    <location>
        <begin position="1"/>
        <end position="12"/>
    </location>
</feature>
<keyword evidence="3" id="KW-1185">Reference proteome</keyword>
<sequence>MGITFYTTNPWQEQRRKRTGRHETHKQNGRRKPAFPSAGWIAYDVSVWALKLDVALLKKIPTVWNFIISYNNKKYFCQF</sequence>
<comment type="caution">
    <text evidence="2">The sequence shown here is derived from an EMBL/GenBank/DDBJ whole genome shotgun (WGS) entry which is preliminary data.</text>
</comment>
<accession>A0A917B1L9</accession>
<gene>
    <name evidence="2" type="ORF">GCM10010954_15040</name>
</gene>
<dbReference type="Proteomes" id="UP000660110">
    <property type="component" value="Unassembled WGS sequence"/>
</dbReference>
<reference evidence="2" key="1">
    <citation type="journal article" date="2014" name="Int. J. Syst. Evol. Microbiol.">
        <title>Complete genome sequence of Corynebacterium casei LMG S-19264T (=DSM 44701T), isolated from a smear-ripened cheese.</title>
        <authorList>
            <consortium name="US DOE Joint Genome Institute (JGI-PGF)"/>
            <person name="Walter F."/>
            <person name="Albersmeier A."/>
            <person name="Kalinowski J."/>
            <person name="Ruckert C."/>
        </authorList>
    </citation>
    <scope>NUCLEOTIDE SEQUENCE</scope>
    <source>
        <strain evidence="2">CGMCC 1.12153</strain>
    </source>
</reference>
<feature type="region of interest" description="Disordered" evidence="1">
    <location>
        <begin position="1"/>
        <end position="32"/>
    </location>
</feature>
<evidence type="ECO:0000313" key="2">
    <source>
        <dbReference type="EMBL" id="GGF17341.1"/>
    </source>
</evidence>